<dbReference type="Proteomes" id="UP001519887">
    <property type="component" value="Unassembled WGS sequence"/>
</dbReference>
<organism evidence="1 2">
    <name type="scientific">Paenibacillus sepulcri</name>
    <dbReference type="NCBI Taxonomy" id="359917"/>
    <lineage>
        <taxon>Bacteria</taxon>
        <taxon>Bacillati</taxon>
        <taxon>Bacillota</taxon>
        <taxon>Bacilli</taxon>
        <taxon>Bacillales</taxon>
        <taxon>Paenibacillaceae</taxon>
        <taxon>Paenibacillus</taxon>
    </lineage>
</organism>
<keyword evidence="2" id="KW-1185">Reference proteome</keyword>
<dbReference type="PANTHER" id="PTHR36836:SF1">
    <property type="entry name" value="COLANIC ACID BIOSYNTHESIS PROTEIN WCAK"/>
    <property type="match status" value="1"/>
</dbReference>
<dbReference type="GO" id="GO:0016740">
    <property type="term" value="F:transferase activity"/>
    <property type="evidence" value="ECO:0007669"/>
    <property type="project" value="UniProtKB-KW"/>
</dbReference>
<dbReference type="PANTHER" id="PTHR36836">
    <property type="entry name" value="COLANIC ACID BIOSYNTHESIS PROTEIN WCAK"/>
    <property type="match status" value="1"/>
</dbReference>
<proteinExistence type="predicted"/>
<dbReference type="EMBL" id="JAHZIK010000563">
    <property type="protein sequence ID" value="MBW7456381.1"/>
    <property type="molecule type" value="Genomic_DNA"/>
</dbReference>
<evidence type="ECO:0000313" key="2">
    <source>
        <dbReference type="Proteomes" id="UP001519887"/>
    </source>
</evidence>
<keyword evidence="1" id="KW-0808">Transferase</keyword>
<comment type="caution">
    <text evidence="1">The sequence shown here is derived from an EMBL/GenBank/DDBJ whole genome shotgun (WGS) entry which is preliminary data.</text>
</comment>
<name>A0ABS7C683_9BACL</name>
<sequence>MGTPLRAGENEVQTRRIVVSGYYGFRNSGDEAVLKSILFALEEGGAKAGLRVVPVVLSVDPAWTTAMYGVEAVHRMRPGAVLGALRSSDGLIS</sequence>
<reference evidence="1 2" key="1">
    <citation type="submission" date="2021-07" db="EMBL/GenBank/DDBJ databases">
        <title>Paenibacillus radiodurans sp. nov., isolated from the southeastern edge of Tengger Desert.</title>
        <authorList>
            <person name="Zhang G."/>
        </authorList>
    </citation>
    <scope>NUCLEOTIDE SEQUENCE [LARGE SCALE GENOMIC DNA]</scope>
    <source>
        <strain evidence="1 2">CCM 7311</strain>
    </source>
</reference>
<accession>A0ABS7C683</accession>
<feature type="non-terminal residue" evidence="1">
    <location>
        <position position="93"/>
    </location>
</feature>
<gene>
    <name evidence="1" type="ORF">K0U00_20310</name>
</gene>
<evidence type="ECO:0000313" key="1">
    <source>
        <dbReference type="EMBL" id="MBW7456381.1"/>
    </source>
</evidence>
<protein>
    <submittedName>
        <fullName evidence="1">Polysaccharide pyruvyl transferase CsaB</fullName>
    </submittedName>
</protein>